<organism evidence="6 7">
    <name type="scientific">Ananas comosus</name>
    <name type="common">Pineapple</name>
    <name type="synonym">Ananas ananas</name>
    <dbReference type="NCBI Taxonomy" id="4615"/>
    <lineage>
        <taxon>Eukaryota</taxon>
        <taxon>Viridiplantae</taxon>
        <taxon>Streptophyta</taxon>
        <taxon>Embryophyta</taxon>
        <taxon>Tracheophyta</taxon>
        <taxon>Spermatophyta</taxon>
        <taxon>Magnoliopsida</taxon>
        <taxon>Liliopsida</taxon>
        <taxon>Poales</taxon>
        <taxon>Bromeliaceae</taxon>
        <taxon>Bromelioideae</taxon>
        <taxon>Ananas</taxon>
    </lineage>
</organism>
<reference evidence="6 7" key="1">
    <citation type="journal article" date="2016" name="DNA Res.">
        <title>The draft genome of MD-2 pineapple using hybrid error correction of long reads.</title>
        <authorList>
            <person name="Redwan R.M."/>
            <person name="Saidin A."/>
            <person name="Kumar S.V."/>
        </authorList>
    </citation>
    <scope>NUCLEOTIDE SEQUENCE [LARGE SCALE GENOMIC DNA]</scope>
    <source>
        <strain evidence="7">cv. MD2</strain>
        <tissue evidence="6">Leaf</tissue>
    </source>
</reference>
<gene>
    <name evidence="6" type="ORF">ACMD2_25996</name>
</gene>
<dbReference type="EMBL" id="LSRQ01001788">
    <property type="protein sequence ID" value="OAY76487.1"/>
    <property type="molecule type" value="Genomic_DNA"/>
</dbReference>
<evidence type="ECO:0000256" key="5">
    <source>
        <dbReference type="ARBA" id="ARBA00023146"/>
    </source>
</evidence>
<dbReference type="SUPFAM" id="SSF48163">
    <property type="entry name" value="An anticodon-binding domain of class I aminoacyl-tRNA synthetases"/>
    <property type="match status" value="1"/>
</dbReference>
<evidence type="ECO:0000256" key="1">
    <source>
        <dbReference type="ARBA" id="ARBA00022598"/>
    </source>
</evidence>
<keyword evidence="3" id="KW-0067">ATP-binding</keyword>
<evidence type="ECO:0000256" key="2">
    <source>
        <dbReference type="ARBA" id="ARBA00022741"/>
    </source>
</evidence>
<dbReference type="STRING" id="4615.A0A199VH82"/>
<keyword evidence="1 6" id="KW-0436">Ligase</keyword>
<protein>
    <submittedName>
        <fullName evidence="6">Glutamate--tRNA ligase, chloroplastic/mitochondrial</fullName>
    </submittedName>
</protein>
<keyword evidence="5" id="KW-0030">Aminoacyl-tRNA synthetase</keyword>
<evidence type="ECO:0000256" key="4">
    <source>
        <dbReference type="ARBA" id="ARBA00022917"/>
    </source>
</evidence>
<dbReference type="GO" id="GO:0000049">
    <property type="term" value="F:tRNA binding"/>
    <property type="evidence" value="ECO:0007669"/>
    <property type="project" value="InterPro"/>
</dbReference>
<keyword evidence="4" id="KW-0648">Protein biosynthesis</keyword>
<evidence type="ECO:0000313" key="6">
    <source>
        <dbReference type="EMBL" id="OAY76487.1"/>
    </source>
</evidence>
<evidence type="ECO:0000313" key="7">
    <source>
        <dbReference type="Proteomes" id="UP000092600"/>
    </source>
</evidence>
<dbReference type="Proteomes" id="UP000092600">
    <property type="component" value="Unassembled WGS sequence"/>
</dbReference>
<accession>A0A199VH82</accession>
<sequence>MPLRVLLTGKLHGPDMGGSIVLIYKAGICGAVNPQSGFVPLDERLKILREIDWDALNKGPDPQPESVATVAH</sequence>
<evidence type="ECO:0000256" key="3">
    <source>
        <dbReference type="ARBA" id="ARBA00022840"/>
    </source>
</evidence>
<comment type="caution">
    <text evidence="6">The sequence shown here is derived from an EMBL/GenBank/DDBJ whole genome shotgun (WGS) entry which is preliminary data.</text>
</comment>
<dbReference type="GO" id="GO:0006412">
    <property type="term" value="P:translation"/>
    <property type="evidence" value="ECO:0007669"/>
    <property type="project" value="UniProtKB-KW"/>
</dbReference>
<proteinExistence type="predicted"/>
<dbReference type="AlphaFoldDB" id="A0A199VH82"/>
<name>A0A199VH82_ANACO</name>
<dbReference type="GO" id="GO:0004812">
    <property type="term" value="F:aminoacyl-tRNA ligase activity"/>
    <property type="evidence" value="ECO:0007669"/>
    <property type="project" value="UniProtKB-KW"/>
</dbReference>
<keyword evidence="2" id="KW-0547">Nucleotide-binding</keyword>
<dbReference type="GO" id="GO:0005524">
    <property type="term" value="F:ATP binding"/>
    <property type="evidence" value="ECO:0007669"/>
    <property type="project" value="UniProtKB-KW"/>
</dbReference>
<dbReference type="InterPro" id="IPR008925">
    <property type="entry name" value="aa_tRNA-synth_I_cd-bd_sf"/>
</dbReference>